<dbReference type="SMART" id="SM00702">
    <property type="entry name" value="P4Hc"/>
    <property type="match status" value="1"/>
</dbReference>
<evidence type="ECO:0000256" key="7">
    <source>
        <dbReference type="ARBA" id="ARBA00022989"/>
    </source>
</evidence>
<dbReference type="Proteomes" id="UP001642464">
    <property type="component" value="Unassembled WGS sequence"/>
</dbReference>
<dbReference type="SMART" id="SM00254">
    <property type="entry name" value="ShKT"/>
    <property type="match status" value="1"/>
</dbReference>
<keyword evidence="4" id="KW-0812">Transmembrane</keyword>
<keyword evidence="10" id="KW-0472">Membrane</keyword>
<evidence type="ECO:0000259" key="11">
    <source>
        <dbReference type="PROSITE" id="PS51670"/>
    </source>
</evidence>
<comment type="cofactor">
    <cofactor evidence="1">
        <name>L-ascorbate</name>
        <dbReference type="ChEBI" id="CHEBI:38290"/>
    </cofactor>
</comment>
<dbReference type="InterPro" id="IPR006620">
    <property type="entry name" value="Pro_4_hyd_alph"/>
</dbReference>
<evidence type="ECO:0000256" key="4">
    <source>
        <dbReference type="ARBA" id="ARBA00022692"/>
    </source>
</evidence>
<comment type="caution">
    <text evidence="12">The sequence shown here is derived from an EMBL/GenBank/DDBJ whole genome shotgun (WGS) entry which is preliminary data.</text>
</comment>
<evidence type="ECO:0000256" key="8">
    <source>
        <dbReference type="ARBA" id="ARBA00023002"/>
    </source>
</evidence>
<sequence>MATREGTRDQVGDEIEIVPGKRRYVIQRDAKRKAEVSDPCSDRFPRKCPSWEAQGECRKNPGWMIVNCPKSCKSCELLDPQKRCDRAFLNITEEHVWAPGDLNRMFERILSDYPQYEPRAVSRPPDGPWVVVFDKFLQDAEVASLISWGERLGFKRSTDVGQRNERGETTKVVSQHRTSSNAWCSRDCENDPHVASVTQRTEEILKIPATNYESFQLLEYTEGQYYREHHDMSPRAWKEAGGPRILTFFLYLSDVEEGGETHFPKVDIKVPPQEGGSSALAFRARSGSA</sequence>
<dbReference type="InterPro" id="IPR044862">
    <property type="entry name" value="Pro_4_hyd_alph_FE2OG_OXY"/>
</dbReference>
<dbReference type="PANTHER" id="PTHR10869">
    <property type="entry name" value="PROLYL 4-HYDROXYLASE ALPHA SUBUNIT"/>
    <property type="match status" value="1"/>
</dbReference>
<keyword evidence="13" id="KW-1185">Reference proteome</keyword>
<evidence type="ECO:0000256" key="1">
    <source>
        <dbReference type="ARBA" id="ARBA00001961"/>
    </source>
</evidence>
<dbReference type="InterPro" id="IPR003582">
    <property type="entry name" value="ShKT_dom"/>
</dbReference>
<dbReference type="Gene3D" id="1.10.10.1940">
    <property type="match status" value="1"/>
</dbReference>
<protein>
    <submittedName>
        <fullName evidence="12">Probable prolyl 4-hydroxylase 7 (AtP4H7)</fullName>
    </submittedName>
</protein>
<comment type="subcellular location">
    <subcellularLocation>
        <location evidence="3">Endomembrane system</location>
    </subcellularLocation>
    <subcellularLocation>
        <location evidence="2">Membrane</location>
        <topology evidence="2">Single-pass membrane protein</topology>
    </subcellularLocation>
</comment>
<evidence type="ECO:0000256" key="2">
    <source>
        <dbReference type="ARBA" id="ARBA00004167"/>
    </source>
</evidence>
<dbReference type="InterPro" id="IPR045054">
    <property type="entry name" value="P4HA-like"/>
</dbReference>
<dbReference type="Gene3D" id="2.60.120.620">
    <property type="entry name" value="q2cbj1_9rhob like domain"/>
    <property type="match status" value="1"/>
</dbReference>
<keyword evidence="6" id="KW-0223">Dioxygenase</keyword>
<dbReference type="PROSITE" id="PS51670">
    <property type="entry name" value="SHKT"/>
    <property type="match status" value="1"/>
</dbReference>
<evidence type="ECO:0000256" key="3">
    <source>
        <dbReference type="ARBA" id="ARBA00004308"/>
    </source>
</evidence>
<gene>
    <name evidence="12" type="ORF">SCF082_LOCUS21445</name>
</gene>
<dbReference type="Pfam" id="PF13640">
    <property type="entry name" value="2OG-FeII_Oxy_3"/>
    <property type="match status" value="1"/>
</dbReference>
<evidence type="ECO:0000256" key="6">
    <source>
        <dbReference type="ARBA" id="ARBA00022964"/>
    </source>
</evidence>
<accession>A0ABP0LB23</accession>
<evidence type="ECO:0000256" key="9">
    <source>
        <dbReference type="ARBA" id="ARBA00023004"/>
    </source>
</evidence>
<evidence type="ECO:0000313" key="12">
    <source>
        <dbReference type="EMBL" id="CAK9035779.1"/>
    </source>
</evidence>
<proteinExistence type="predicted"/>
<keyword evidence="5" id="KW-0479">Metal-binding</keyword>
<keyword evidence="9" id="KW-0408">Iron</keyword>
<dbReference type="Pfam" id="PF01549">
    <property type="entry name" value="ShK"/>
    <property type="match status" value="1"/>
</dbReference>
<dbReference type="EMBL" id="CAXAMM010015216">
    <property type="protein sequence ID" value="CAK9035779.1"/>
    <property type="molecule type" value="Genomic_DNA"/>
</dbReference>
<feature type="domain" description="ShKT" evidence="11">
    <location>
        <begin position="40"/>
        <end position="75"/>
    </location>
</feature>
<evidence type="ECO:0000256" key="10">
    <source>
        <dbReference type="ARBA" id="ARBA00023136"/>
    </source>
</evidence>
<dbReference type="PANTHER" id="PTHR10869:SF233">
    <property type="entry name" value="FE2OG DIOXYGENASE DOMAIN-CONTAINING PROTEIN"/>
    <property type="match status" value="1"/>
</dbReference>
<name>A0ABP0LB23_9DINO</name>
<keyword evidence="7" id="KW-1133">Transmembrane helix</keyword>
<reference evidence="12 13" key="1">
    <citation type="submission" date="2024-02" db="EMBL/GenBank/DDBJ databases">
        <authorList>
            <person name="Chen Y."/>
            <person name="Shah S."/>
            <person name="Dougan E. K."/>
            <person name="Thang M."/>
            <person name="Chan C."/>
        </authorList>
    </citation>
    <scope>NUCLEOTIDE SEQUENCE [LARGE SCALE GENOMIC DNA]</scope>
</reference>
<keyword evidence="8" id="KW-0560">Oxidoreductase</keyword>
<evidence type="ECO:0000313" key="13">
    <source>
        <dbReference type="Proteomes" id="UP001642464"/>
    </source>
</evidence>
<organism evidence="12 13">
    <name type="scientific">Durusdinium trenchii</name>
    <dbReference type="NCBI Taxonomy" id="1381693"/>
    <lineage>
        <taxon>Eukaryota</taxon>
        <taxon>Sar</taxon>
        <taxon>Alveolata</taxon>
        <taxon>Dinophyceae</taxon>
        <taxon>Suessiales</taxon>
        <taxon>Symbiodiniaceae</taxon>
        <taxon>Durusdinium</taxon>
    </lineage>
</organism>
<evidence type="ECO:0000256" key="5">
    <source>
        <dbReference type="ARBA" id="ARBA00022723"/>
    </source>
</evidence>